<comment type="subunit">
    <text evidence="2">Homodimer.</text>
</comment>
<feature type="signal peptide" evidence="7">
    <location>
        <begin position="1"/>
        <end position="17"/>
    </location>
</feature>
<dbReference type="SUPFAM" id="SSF51445">
    <property type="entry name" value="(Trans)glycosidases"/>
    <property type="match status" value="1"/>
</dbReference>
<evidence type="ECO:0000256" key="7">
    <source>
        <dbReference type="SAM" id="SignalP"/>
    </source>
</evidence>
<dbReference type="FunFam" id="3.20.20.80:FF:000013">
    <property type="entry name" value="lactase-phlorizin hydrolase"/>
    <property type="match status" value="1"/>
</dbReference>
<evidence type="ECO:0000256" key="1">
    <source>
        <dbReference type="ARBA" id="ARBA00010838"/>
    </source>
</evidence>
<dbReference type="AlphaFoldDB" id="A0AAU9TN07"/>
<name>A0AAU9TN07_EUPED</name>
<evidence type="ECO:0000256" key="6">
    <source>
        <dbReference type="RuleBase" id="RU003690"/>
    </source>
</evidence>
<gene>
    <name evidence="8" type="ORF">EEDITHA_LOCUS3234</name>
</gene>
<dbReference type="GO" id="GO:0008422">
    <property type="term" value="F:beta-glucosidase activity"/>
    <property type="evidence" value="ECO:0007669"/>
    <property type="project" value="TreeGrafter"/>
</dbReference>
<keyword evidence="9" id="KW-1185">Reference proteome</keyword>
<evidence type="ECO:0000313" key="8">
    <source>
        <dbReference type="EMBL" id="CAH2086917.1"/>
    </source>
</evidence>
<dbReference type="PRINTS" id="PR00131">
    <property type="entry name" value="GLHYDRLASE1"/>
</dbReference>
<keyword evidence="5" id="KW-0326">Glycosidase</keyword>
<evidence type="ECO:0000256" key="5">
    <source>
        <dbReference type="ARBA" id="ARBA00023295"/>
    </source>
</evidence>
<dbReference type="Pfam" id="PF00232">
    <property type="entry name" value="Glyco_hydro_1"/>
    <property type="match status" value="1"/>
</dbReference>
<dbReference type="PANTHER" id="PTHR10353">
    <property type="entry name" value="GLYCOSYL HYDROLASE"/>
    <property type="match status" value="1"/>
</dbReference>
<dbReference type="InterPro" id="IPR017853">
    <property type="entry name" value="GH"/>
</dbReference>
<evidence type="ECO:0000256" key="4">
    <source>
        <dbReference type="ARBA" id="ARBA00023180"/>
    </source>
</evidence>
<dbReference type="InterPro" id="IPR001360">
    <property type="entry name" value="Glyco_hydro_1"/>
</dbReference>
<proteinExistence type="inferred from homology"/>
<evidence type="ECO:0008006" key="10">
    <source>
        <dbReference type="Google" id="ProtNLM"/>
    </source>
</evidence>
<feature type="chain" id="PRO_5043863380" description="Beta-glucosidase" evidence="7">
    <location>
        <begin position="18"/>
        <end position="507"/>
    </location>
</feature>
<keyword evidence="3" id="KW-0378">Hydrolase</keyword>
<dbReference type="PANTHER" id="PTHR10353:SF36">
    <property type="entry name" value="LP05116P"/>
    <property type="match status" value="1"/>
</dbReference>
<comment type="caution">
    <text evidence="8">The sequence shown here is derived from an EMBL/GenBank/DDBJ whole genome shotgun (WGS) entry which is preliminary data.</text>
</comment>
<evidence type="ECO:0000313" key="9">
    <source>
        <dbReference type="Proteomes" id="UP001153954"/>
    </source>
</evidence>
<sequence>MIKFSLLLFYVACCVSAENKTSNIERHEARKFPESMLFGAATSSYQIEGGWNEDGKSESIWDDITHMEPCIVLGCHNGDVAADSYHLYKRDVEMIRELGLDVYRFSLSWTRILPTGFPDRINEKGVEYYNNIINELLKYNIQPMITLFHWDLPRKLESLGGWSNSLIVDWFTDYSRIAFELFGDRVKYWITINEPREVCYSGYDYRYNMSGYPDYVCAKMILLAHAKTFHMYDKEYRPTQNGTIGITLSTPFYEPVSEEDAEAAEDVIQFEWGIYANPIFSKSGDFPQSVKEKIAVKSLSQGFPRSRLPAFTPEEIELVKGSSDFLGINHYTTSLVYRNESVNGYYASPSYYDDIGAMIYQDNSWEGSAISSLKVVPWGFYKLLTKIREDYDNPPIYITENGFPTQGGLEDDDRVAYYRKYLDSMLDVIEEGSDIKGYIAWSLMDNFEWNVGYTVKFGLFEVDFESPERTRTPRKAAYVYKEIVRTHTLDFNYEPDMNVAIGIDEGH</sequence>
<dbReference type="EMBL" id="CAKOGL010000005">
    <property type="protein sequence ID" value="CAH2086917.1"/>
    <property type="molecule type" value="Genomic_DNA"/>
</dbReference>
<protein>
    <recommendedName>
        <fullName evidence="10">Beta-glucosidase</fullName>
    </recommendedName>
</protein>
<accession>A0AAU9TN07</accession>
<dbReference type="GO" id="GO:0005975">
    <property type="term" value="P:carbohydrate metabolic process"/>
    <property type="evidence" value="ECO:0007669"/>
    <property type="project" value="InterPro"/>
</dbReference>
<keyword evidence="4" id="KW-0325">Glycoprotein</keyword>
<evidence type="ECO:0000256" key="2">
    <source>
        <dbReference type="ARBA" id="ARBA00011738"/>
    </source>
</evidence>
<organism evidence="8 9">
    <name type="scientific">Euphydryas editha</name>
    <name type="common">Edith's checkerspot</name>
    <dbReference type="NCBI Taxonomy" id="104508"/>
    <lineage>
        <taxon>Eukaryota</taxon>
        <taxon>Metazoa</taxon>
        <taxon>Ecdysozoa</taxon>
        <taxon>Arthropoda</taxon>
        <taxon>Hexapoda</taxon>
        <taxon>Insecta</taxon>
        <taxon>Pterygota</taxon>
        <taxon>Neoptera</taxon>
        <taxon>Endopterygota</taxon>
        <taxon>Lepidoptera</taxon>
        <taxon>Glossata</taxon>
        <taxon>Ditrysia</taxon>
        <taxon>Papilionoidea</taxon>
        <taxon>Nymphalidae</taxon>
        <taxon>Nymphalinae</taxon>
        <taxon>Euphydryas</taxon>
    </lineage>
</organism>
<dbReference type="Proteomes" id="UP001153954">
    <property type="component" value="Unassembled WGS sequence"/>
</dbReference>
<dbReference type="Gene3D" id="3.20.20.80">
    <property type="entry name" value="Glycosidases"/>
    <property type="match status" value="1"/>
</dbReference>
<keyword evidence="7" id="KW-0732">Signal</keyword>
<evidence type="ECO:0000256" key="3">
    <source>
        <dbReference type="ARBA" id="ARBA00022801"/>
    </source>
</evidence>
<comment type="similarity">
    <text evidence="1 6">Belongs to the glycosyl hydrolase 1 family.</text>
</comment>
<reference evidence="8" key="1">
    <citation type="submission" date="2022-03" db="EMBL/GenBank/DDBJ databases">
        <authorList>
            <person name="Tunstrom K."/>
        </authorList>
    </citation>
    <scope>NUCLEOTIDE SEQUENCE</scope>
</reference>